<protein>
    <recommendedName>
        <fullName evidence="1">DUF4136 domain-containing protein</fullName>
    </recommendedName>
</protein>
<feature type="domain" description="DUF4136" evidence="1">
    <location>
        <begin position="6"/>
        <end position="166"/>
    </location>
</feature>
<name>A0A7W9TKP2_CASDE</name>
<dbReference type="InterPro" id="IPR025411">
    <property type="entry name" value="DUF4136"/>
</dbReference>
<dbReference type="Gene3D" id="3.30.160.670">
    <property type="match status" value="1"/>
</dbReference>
<evidence type="ECO:0000259" key="1">
    <source>
        <dbReference type="Pfam" id="PF13590"/>
    </source>
</evidence>
<dbReference type="Pfam" id="PF13590">
    <property type="entry name" value="DUF4136"/>
    <property type="match status" value="1"/>
</dbReference>
<sequence>MFSAQVTRYQQWPENAQAATYWIAADETQRNNLQFQTYADTVRAALGPTGLVEAHSEAQARFTVHIEYGSPREREWRQEFVDPYMYPGFYGPYVGFHHPRWAWGMGPAIQTVAVDVYRMTLSVRIDDRTQQGREVYRATAVASSRQDQLGAAMPYLARAIFDRFPGRNGQVVEVRYPVQ</sequence>
<accession>A0A7W9TKP2</accession>
<reference evidence="2 3" key="1">
    <citation type="submission" date="2020-08" db="EMBL/GenBank/DDBJ databases">
        <title>Genomic Encyclopedia of Type Strains, Phase IV (KMG-IV): sequencing the most valuable type-strain genomes for metagenomic binning, comparative biology and taxonomic classification.</title>
        <authorList>
            <person name="Goeker M."/>
        </authorList>
    </citation>
    <scope>NUCLEOTIDE SEQUENCE [LARGE SCALE GENOMIC DNA]</scope>
    <source>
        <strain evidence="2 3">DSM 12141</strain>
    </source>
</reference>
<evidence type="ECO:0000313" key="2">
    <source>
        <dbReference type="EMBL" id="MBB6082465.1"/>
    </source>
</evidence>
<evidence type="ECO:0000313" key="3">
    <source>
        <dbReference type="Proteomes" id="UP000541136"/>
    </source>
</evidence>
<dbReference type="EMBL" id="JACHIB010000002">
    <property type="protein sequence ID" value="MBB6082465.1"/>
    <property type="molecule type" value="Genomic_DNA"/>
</dbReference>
<organism evidence="2 3">
    <name type="scientific">Castellaniella defragrans</name>
    <name type="common">Alcaligenes defragrans</name>
    <dbReference type="NCBI Taxonomy" id="75697"/>
    <lineage>
        <taxon>Bacteria</taxon>
        <taxon>Pseudomonadati</taxon>
        <taxon>Pseudomonadota</taxon>
        <taxon>Betaproteobacteria</taxon>
        <taxon>Burkholderiales</taxon>
        <taxon>Alcaligenaceae</taxon>
        <taxon>Castellaniella</taxon>
    </lineage>
</organism>
<comment type="caution">
    <text evidence="2">The sequence shown here is derived from an EMBL/GenBank/DDBJ whole genome shotgun (WGS) entry which is preliminary data.</text>
</comment>
<dbReference type="AlphaFoldDB" id="A0A7W9TKP2"/>
<proteinExistence type="predicted"/>
<dbReference type="Proteomes" id="UP000541136">
    <property type="component" value="Unassembled WGS sequence"/>
</dbReference>
<dbReference type="RefSeq" id="WP_170288446.1">
    <property type="nucleotide sequence ID" value="NZ_JACHIB010000002.1"/>
</dbReference>
<gene>
    <name evidence="2" type="ORF">HNR28_000485</name>
</gene>